<protein>
    <submittedName>
        <fullName evidence="2">General stress protein</fullName>
    </submittedName>
</protein>
<gene>
    <name evidence="2" type="ORF">DAT561_1004</name>
</gene>
<evidence type="ECO:0000313" key="2">
    <source>
        <dbReference type="EMBL" id="BBC61116.1"/>
    </source>
</evidence>
<keyword evidence="1" id="KW-0472">Membrane</keyword>
<organism evidence="2 3">
    <name type="scientific">Melissococcus plutonius</name>
    <dbReference type="NCBI Taxonomy" id="33970"/>
    <lineage>
        <taxon>Bacteria</taxon>
        <taxon>Bacillati</taxon>
        <taxon>Bacillota</taxon>
        <taxon>Bacilli</taxon>
        <taxon>Lactobacillales</taxon>
        <taxon>Enterococcaceae</taxon>
        <taxon>Melissococcus</taxon>
    </lineage>
</organism>
<dbReference type="InterPro" id="IPR024623">
    <property type="entry name" value="YtxH"/>
</dbReference>
<dbReference type="Gene3D" id="1.20.120.20">
    <property type="entry name" value="Apolipoprotein"/>
    <property type="match status" value="1"/>
</dbReference>
<dbReference type="Proteomes" id="UP000269226">
    <property type="component" value="Chromosome"/>
</dbReference>
<evidence type="ECO:0000313" key="3">
    <source>
        <dbReference type="Proteomes" id="UP000269226"/>
    </source>
</evidence>
<accession>A0A2Z5Y2R8</accession>
<dbReference type="RefSeq" id="WP_126347240.1">
    <property type="nucleotide sequence ID" value="NZ_AP018492.1"/>
</dbReference>
<dbReference type="PANTHER" id="PTHR35792:SF1">
    <property type="entry name" value="SLL0268 PROTEIN"/>
    <property type="match status" value="1"/>
</dbReference>
<dbReference type="Pfam" id="PF12732">
    <property type="entry name" value="YtxH"/>
    <property type="match status" value="1"/>
</dbReference>
<keyword evidence="1" id="KW-1133">Transmembrane helix</keyword>
<sequence>MAKKNRFFLGAFIGGTAAAMTALLFAPKSGKELRKDLAEQTDDLKDIAMNYANSAMEKTSEFTEKTKCQTNDFNDQMREAIKPTVYRADDEDESEDQFNQFKEKTDELSNHFKEATKSVDQHAEQLKNKAKDTSDDIYIDVKDSAEKAKKFVSEGAKEARQTIKDVSKEMFETENKD</sequence>
<keyword evidence="1" id="KW-0812">Transmembrane</keyword>
<dbReference type="AlphaFoldDB" id="A0A2Z5Y2R8"/>
<dbReference type="GeneID" id="57043554"/>
<dbReference type="PANTHER" id="PTHR35792">
    <property type="entry name" value="GENERAL STRESS PROTEIN"/>
    <property type="match status" value="1"/>
</dbReference>
<name>A0A2Z5Y2R8_9ENTE</name>
<feature type="transmembrane region" description="Helical" evidence="1">
    <location>
        <begin position="6"/>
        <end position="26"/>
    </location>
</feature>
<reference evidence="2 3" key="1">
    <citation type="submission" date="2018-01" db="EMBL/GenBank/DDBJ databases">
        <title>Whole genome sequence of Melissococcus plutonius DAT561.</title>
        <authorList>
            <person name="Okumura K."/>
            <person name="Takamatsu D."/>
            <person name="Okura M."/>
        </authorList>
    </citation>
    <scope>NUCLEOTIDE SEQUENCE [LARGE SCALE GENOMIC DNA]</scope>
    <source>
        <strain evidence="2 3">DAT561</strain>
    </source>
</reference>
<evidence type="ECO:0000256" key="1">
    <source>
        <dbReference type="SAM" id="Phobius"/>
    </source>
</evidence>
<proteinExistence type="predicted"/>
<dbReference type="EMBL" id="AP018492">
    <property type="protein sequence ID" value="BBC61116.1"/>
    <property type="molecule type" value="Genomic_DNA"/>
</dbReference>
<dbReference type="InterPro" id="IPR052928">
    <property type="entry name" value="Desiccation-related_membrane"/>
</dbReference>
<dbReference type="SUPFAM" id="SSF58113">
    <property type="entry name" value="Apolipoprotein A-I"/>
    <property type="match status" value="1"/>
</dbReference>